<dbReference type="FunFam" id="1.20.58.760:FF:000001">
    <property type="entry name" value="ATP-dependent zinc metalloprotease FtsH"/>
    <property type="match status" value="1"/>
</dbReference>
<dbReference type="InterPro" id="IPR005936">
    <property type="entry name" value="FtsH"/>
</dbReference>
<comment type="subunit">
    <text evidence="15">Homohexamer.</text>
</comment>
<evidence type="ECO:0000313" key="20">
    <source>
        <dbReference type="Proteomes" id="UP000178771"/>
    </source>
</evidence>
<feature type="binding site" evidence="15">
    <location>
        <position position="442"/>
    </location>
    <ligand>
        <name>Zn(2+)</name>
        <dbReference type="ChEBI" id="CHEBI:29105"/>
        <note>catalytic</note>
    </ligand>
</feature>
<dbReference type="CDD" id="cd19501">
    <property type="entry name" value="RecA-like_FtsH"/>
    <property type="match status" value="1"/>
</dbReference>
<dbReference type="InterPro" id="IPR003960">
    <property type="entry name" value="ATPase_AAA_CS"/>
</dbReference>
<evidence type="ECO:0000256" key="17">
    <source>
        <dbReference type="SAM" id="MobiDB-lite"/>
    </source>
</evidence>
<name>A0A1F4V504_UNCKA</name>
<dbReference type="SUPFAM" id="SSF52540">
    <property type="entry name" value="P-loop containing nucleoside triphosphate hydrolases"/>
    <property type="match status" value="1"/>
</dbReference>
<keyword evidence="3 15" id="KW-1003">Cell membrane</keyword>
<evidence type="ECO:0000256" key="7">
    <source>
        <dbReference type="ARBA" id="ARBA00022741"/>
    </source>
</evidence>
<dbReference type="InterPro" id="IPR027417">
    <property type="entry name" value="P-loop_NTPase"/>
</dbReference>
<dbReference type="Pfam" id="PF01434">
    <property type="entry name" value="Peptidase_M41"/>
    <property type="match status" value="1"/>
</dbReference>
<dbReference type="Proteomes" id="UP000178771">
    <property type="component" value="Unassembled WGS sequence"/>
</dbReference>
<dbReference type="InterPro" id="IPR011546">
    <property type="entry name" value="Pept_M41_FtsH_extracell"/>
</dbReference>
<comment type="similarity">
    <text evidence="2 15">In the C-terminal section; belongs to the peptidase M41 family.</text>
</comment>
<dbReference type="GO" id="GO:0008270">
    <property type="term" value="F:zinc ion binding"/>
    <property type="evidence" value="ECO:0007669"/>
    <property type="project" value="UniProtKB-UniRule"/>
</dbReference>
<keyword evidence="11 15" id="KW-1133">Transmembrane helix</keyword>
<evidence type="ECO:0000256" key="15">
    <source>
        <dbReference type="HAMAP-Rule" id="MF_01458"/>
    </source>
</evidence>
<keyword evidence="13 15" id="KW-0472">Membrane</keyword>
<keyword evidence="6 15" id="KW-0479">Metal-binding</keyword>
<proteinExistence type="inferred from homology"/>
<dbReference type="PANTHER" id="PTHR23076">
    <property type="entry name" value="METALLOPROTEASE M41 FTSH"/>
    <property type="match status" value="1"/>
</dbReference>
<gene>
    <name evidence="15" type="primary">ftsH</name>
    <name evidence="19" type="ORF">A2982_00395</name>
</gene>
<dbReference type="Gene3D" id="3.40.50.300">
    <property type="entry name" value="P-loop containing nucleotide triphosphate hydrolases"/>
    <property type="match status" value="1"/>
</dbReference>
<keyword evidence="12 15" id="KW-0482">Metalloprotease</keyword>
<evidence type="ECO:0000256" key="6">
    <source>
        <dbReference type="ARBA" id="ARBA00022723"/>
    </source>
</evidence>
<feature type="binding site" evidence="15">
    <location>
        <position position="438"/>
    </location>
    <ligand>
        <name>Zn(2+)</name>
        <dbReference type="ChEBI" id="CHEBI:29105"/>
        <note>catalytic</note>
    </ligand>
</feature>
<dbReference type="GO" id="GO:0016887">
    <property type="term" value="F:ATP hydrolysis activity"/>
    <property type="evidence" value="ECO:0007669"/>
    <property type="project" value="UniProtKB-UniRule"/>
</dbReference>
<evidence type="ECO:0000256" key="4">
    <source>
        <dbReference type="ARBA" id="ARBA00022670"/>
    </source>
</evidence>
<comment type="cofactor">
    <cofactor evidence="15">
        <name>Zn(2+)</name>
        <dbReference type="ChEBI" id="CHEBI:29105"/>
    </cofactor>
    <text evidence="15">Binds 1 zinc ion per subunit.</text>
</comment>
<feature type="binding site" evidence="15">
    <location>
        <position position="514"/>
    </location>
    <ligand>
        <name>Zn(2+)</name>
        <dbReference type="ChEBI" id="CHEBI:29105"/>
        <note>catalytic</note>
    </ligand>
</feature>
<keyword evidence="7 15" id="KW-0547">Nucleotide-binding</keyword>
<dbReference type="SMART" id="SM00382">
    <property type="entry name" value="AAA"/>
    <property type="match status" value="1"/>
</dbReference>
<evidence type="ECO:0000256" key="14">
    <source>
        <dbReference type="ARBA" id="ARBA00061570"/>
    </source>
</evidence>
<evidence type="ECO:0000256" key="13">
    <source>
        <dbReference type="ARBA" id="ARBA00023136"/>
    </source>
</evidence>
<evidence type="ECO:0000256" key="3">
    <source>
        <dbReference type="ARBA" id="ARBA00022475"/>
    </source>
</evidence>
<comment type="caution">
    <text evidence="19">The sequence shown here is derived from an EMBL/GenBank/DDBJ whole genome shotgun (WGS) entry which is preliminary data.</text>
</comment>
<evidence type="ECO:0000313" key="19">
    <source>
        <dbReference type="EMBL" id="OGC52285.1"/>
    </source>
</evidence>
<evidence type="ECO:0000256" key="8">
    <source>
        <dbReference type="ARBA" id="ARBA00022801"/>
    </source>
</evidence>
<reference evidence="19 20" key="1">
    <citation type="journal article" date="2016" name="Nat. Commun.">
        <title>Thousands of microbial genomes shed light on interconnected biogeochemical processes in an aquifer system.</title>
        <authorList>
            <person name="Anantharaman K."/>
            <person name="Brown C.T."/>
            <person name="Hug L.A."/>
            <person name="Sharon I."/>
            <person name="Castelle C.J."/>
            <person name="Probst A.J."/>
            <person name="Thomas B.C."/>
            <person name="Singh A."/>
            <person name="Wilkins M.J."/>
            <person name="Karaoz U."/>
            <person name="Brodie E.L."/>
            <person name="Williams K.H."/>
            <person name="Hubbard S.S."/>
            <person name="Banfield J.F."/>
        </authorList>
    </citation>
    <scope>NUCLEOTIDE SEQUENCE [LARGE SCALE GENOMIC DNA]</scope>
</reference>
<dbReference type="SUPFAM" id="SSF140990">
    <property type="entry name" value="FtsH protease domain-like"/>
    <property type="match status" value="1"/>
</dbReference>
<dbReference type="Pfam" id="PF06480">
    <property type="entry name" value="FtsH_ext"/>
    <property type="match status" value="1"/>
</dbReference>
<dbReference type="Pfam" id="PF00004">
    <property type="entry name" value="AAA"/>
    <property type="match status" value="1"/>
</dbReference>
<dbReference type="PANTHER" id="PTHR23076:SF97">
    <property type="entry name" value="ATP-DEPENDENT ZINC METALLOPROTEASE YME1L1"/>
    <property type="match status" value="1"/>
</dbReference>
<keyword evidence="10 15" id="KW-0067">ATP-binding</keyword>
<feature type="region of interest" description="Disordered" evidence="17">
    <location>
        <begin position="617"/>
        <end position="636"/>
    </location>
</feature>
<keyword evidence="5 15" id="KW-0812">Transmembrane</keyword>
<comment type="caution">
    <text evidence="15">Lacks conserved residue(s) required for the propagation of feature annotation.</text>
</comment>
<keyword evidence="4 15" id="KW-0645">Protease</keyword>
<dbReference type="EC" id="3.4.24.-" evidence="15"/>
<dbReference type="GO" id="GO:0004222">
    <property type="term" value="F:metalloendopeptidase activity"/>
    <property type="evidence" value="ECO:0007669"/>
    <property type="project" value="InterPro"/>
</dbReference>
<dbReference type="PROSITE" id="PS00674">
    <property type="entry name" value="AAA"/>
    <property type="match status" value="1"/>
</dbReference>
<dbReference type="InterPro" id="IPR003593">
    <property type="entry name" value="AAA+_ATPase"/>
</dbReference>
<feature type="domain" description="AAA+ ATPase" evidence="18">
    <location>
        <begin position="209"/>
        <end position="348"/>
    </location>
</feature>
<dbReference type="HAMAP" id="MF_01458">
    <property type="entry name" value="FtsH"/>
    <property type="match status" value="1"/>
</dbReference>
<comment type="function">
    <text evidence="15">Acts as a processive, ATP-dependent zinc metallopeptidase for both cytoplasmic and membrane proteins. Plays a role in the quality control of integral membrane proteins.</text>
</comment>
<dbReference type="AlphaFoldDB" id="A0A1F4V504"/>
<dbReference type="InterPro" id="IPR041569">
    <property type="entry name" value="AAA_lid_3"/>
</dbReference>
<keyword evidence="8 15" id="KW-0378">Hydrolase</keyword>
<evidence type="ECO:0000256" key="11">
    <source>
        <dbReference type="ARBA" id="ARBA00022989"/>
    </source>
</evidence>
<organism evidence="19 20">
    <name type="scientific">candidate division WWE3 bacterium RIFCSPLOWO2_01_FULL_39_13</name>
    <dbReference type="NCBI Taxonomy" id="1802624"/>
    <lineage>
        <taxon>Bacteria</taxon>
        <taxon>Katanobacteria</taxon>
    </lineage>
</organism>
<dbReference type="NCBIfam" id="TIGR01241">
    <property type="entry name" value="FtsH_fam"/>
    <property type="match status" value="1"/>
</dbReference>
<dbReference type="FunFam" id="1.10.8.60:FF:000001">
    <property type="entry name" value="ATP-dependent zinc metalloprotease FtsH"/>
    <property type="match status" value="1"/>
</dbReference>
<evidence type="ECO:0000256" key="10">
    <source>
        <dbReference type="ARBA" id="ARBA00022840"/>
    </source>
</evidence>
<dbReference type="Gene3D" id="1.20.58.760">
    <property type="entry name" value="Peptidase M41"/>
    <property type="match status" value="1"/>
</dbReference>
<evidence type="ECO:0000256" key="16">
    <source>
        <dbReference type="RuleBase" id="RU003651"/>
    </source>
</evidence>
<comment type="similarity">
    <text evidence="14 15">In the central section; belongs to the AAA ATPase family.</text>
</comment>
<comment type="subcellular location">
    <subcellularLocation>
        <location evidence="15">Cell membrane</location>
        <topology evidence="15">Multi-pass membrane protein</topology>
        <orientation evidence="15">Cytoplasmic side</orientation>
    </subcellularLocation>
    <subcellularLocation>
        <location evidence="1">Membrane</location>
    </subcellularLocation>
</comment>
<comment type="similarity">
    <text evidence="16">Belongs to the AAA ATPase family.</text>
</comment>
<dbReference type="STRING" id="1802624.A2982_00395"/>
<protein>
    <recommendedName>
        <fullName evidence="15">ATP-dependent zinc metalloprotease FtsH</fullName>
        <ecNumber evidence="15">3.4.24.-</ecNumber>
    </recommendedName>
</protein>
<dbReference type="Pfam" id="PF17862">
    <property type="entry name" value="AAA_lid_3"/>
    <property type="match status" value="1"/>
</dbReference>
<dbReference type="InterPro" id="IPR037219">
    <property type="entry name" value="Peptidase_M41-like"/>
</dbReference>
<dbReference type="GO" id="GO:0005886">
    <property type="term" value="C:plasma membrane"/>
    <property type="evidence" value="ECO:0007669"/>
    <property type="project" value="UniProtKB-SubCell"/>
</dbReference>
<dbReference type="InterPro" id="IPR000642">
    <property type="entry name" value="Peptidase_M41"/>
</dbReference>
<evidence type="ECO:0000256" key="12">
    <source>
        <dbReference type="ARBA" id="ARBA00023049"/>
    </source>
</evidence>
<evidence type="ECO:0000256" key="9">
    <source>
        <dbReference type="ARBA" id="ARBA00022833"/>
    </source>
</evidence>
<accession>A0A1F4V504</accession>
<feature type="active site" evidence="15">
    <location>
        <position position="439"/>
    </location>
</feature>
<dbReference type="GO" id="GO:0005524">
    <property type="term" value="F:ATP binding"/>
    <property type="evidence" value="ECO:0007669"/>
    <property type="project" value="UniProtKB-UniRule"/>
</dbReference>
<dbReference type="InterPro" id="IPR003959">
    <property type="entry name" value="ATPase_AAA_core"/>
</dbReference>
<sequence length="636" mass="70599">MSEDKEQSKNGIKEKLGNAKLNPFIILLVILVAWSVLSFLLPVNSPDKDKKEPISITETFQLIREEKVSKVTIDGNNLDIQLKDGQNYTSTKEPQISFIETLSLQNIDPSLVSSGIFEKQSISWIEILSNLAIPLTTLIFLWWIFRQAGRSSGGLFSIGKSRAKLYSKDSKDKIGFKDVAGAEEIKNELFEIVDFLKRPEKYRKLGARIPRGILLIGPSGVGKTLLARAIAGEANVPFYSVAGSEFIEMIVGVGSARVRDLFKVAKETSPSLIFIDEIDAIGRQRGRAAAVSNDEREQTLNQILVEMDGFDVRTNVIIIAATNRPDMLDSALVRPGRFDRHIQIDLPDVVEREGIMKIHMRGKPFAKNVDIKRLARQTVGFSGADIENMLNEAAILAARKGAAEIDPLDLSEASSKVKLGPGRKRLQSEKERQIIAYHEAGHALIADKNPDADPVSRISIVSRTMSLGHTEIVPKDQVYNQTKGALLAKIESLLGGRVSEELVFSEQTVGASNDIERATYIARIMVTEFGMSSLGPINYVSDNAGLWDARAQEKSIGYSDKVANEIDSEVRKIIKTEYENAKKILKDNRKVLDKLAKELLSKETLEQEDFDKIMSETERKPNNAVRSHSNLEVDIA</sequence>
<evidence type="ECO:0000256" key="5">
    <source>
        <dbReference type="ARBA" id="ARBA00022692"/>
    </source>
</evidence>
<feature type="transmembrane region" description="Helical" evidence="15">
    <location>
        <begin position="21"/>
        <end position="41"/>
    </location>
</feature>
<dbReference type="Gene3D" id="1.10.8.60">
    <property type="match status" value="1"/>
</dbReference>
<dbReference type="GO" id="GO:0030163">
    <property type="term" value="P:protein catabolic process"/>
    <property type="evidence" value="ECO:0007669"/>
    <property type="project" value="UniProtKB-UniRule"/>
</dbReference>
<evidence type="ECO:0000256" key="2">
    <source>
        <dbReference type="ARBA" id="ARBA00010044"/>
    </source>
</evidence>
<dbReference type="EMBL" id="MEVH01000004">
    <property type="protein sequence ID" value="OGC52285.1"/>
    <property type="molecule type" value="Genomic_DNA"/>
</dbReference>
<dbReference type="FunFam" id="3.40.50.300:FF:000001">
    <property type="entry name" value="ATP-dependent zinc metalloprotease FtsH"/>
    <property type="match status" value="1"/>
</dbReference>
<dbReference type="GO" id="GO:0004176">
    <property type="term" value="F:ATP-dependent peptidase activity"/>
    <property type="evidence" value="ECO:0007669"/>
    <property type="project" value="InterPro"/>
</dbReference>
<dbReference type="GO" id="GO:0006508">
    <property type="term" value="P:proteolysis"/>
    <property type="evidence" value="ECO:0007669"/>
    <property type="project" value="UniProtKB-KW"/>
</dbReference>
<evidence type="ECO:0000259" key="18">
    <source>
        <dbReference type="SMART" id="SM00382"/>
    </source>
</evidence>
<evidence type="ECO:0000256" key="1">
    <source>
        <dbReference type="ARBA" id="ARBA00004370"/>
    </source>
</evidence>
<keyword evidence="9 15" id="KW-0862">Zinc</keyword>